<dbReference type="Pfam" id="PF00561">
    <property type="entry name" value="Abhydrolase_1"/>
    <property type="match status" value="1"/>
</dbReference>
<dbReference type="GO" id="GO:0016787">
    <property type="term" value="F:hydrolase activity"/>
    <property type="evidence" value="ECO:0007669"/>
    <property type="project" value="UniProtKB-KW"/>
</dbReference>
<sequence length="349" mass="38048">MHLFPNRREWAEAGSNVRERLFRGHIADLRPQQPGAILAEGPQRTVWRYHRTAPARGRPVLLVPPLAAPALCFDLRRGCSVAEHMIASGRPTYLVDYGAISFGDRHLGLEHWVRDVLPEAVRSVSADAGGEPVQLVGWCLGGIMSVVMAAEHSELPIASIALVASPFDFSQVPLIAPLRPLFEMTDGAIGRVFYRTFGGAPARLVQAAYQFAGLEKYLTKPLAIVRNLDDREFLAQIEAVDRFMSNMLAYPGRTFGQLYHHILGANALAEGRMTLAGQTIDIRSVLVPLLNIAGEGDGIAPKAAVHHLGRLIPSTQLETCPGGHLGVLTGRAARHTTWAVIDAFLDRTK</sequence>
<dbReference type="InterPro" id="IPR029058">
    <property type="entry name" value="AB_hydrolase_fold"/>
</dbReference>
<proteinExistence type="predicted"/>
<dbReference type="Proteomes" id="UP001379533">
    <property type="component" value="Chromosome"/>
</dbReference>
<dbReference type="EMBL" id="CP089982">
    <property type="protein sequence ID" value="WXA95346.1"/>
    <property type="molecule type" value="Genomic_DNA"/>
</dbReference>
<dbReference type="Gene3D" id="3.40.50.1820">
    <property type="entry name" value="alpha/beta hydrolase"/>
    <property type="match status" value="1"/>
</dbReference>
<dbReference type="InterPro" id="IPR000073">
    <property type="entry name" value="AB_hydrolase_1"/>
</dbReference>
<dbReference type="PANTHER" id="PTHR36837">
    <property type="entry name" value="POLY(3-HYDROXYALKANOATE) POLYMERASE SUBUNIT PHAC"/>
    <property type="match status" value="1"/>
</dbReference>
<organism evidence="2 3">
    <name type="scientific">Pendulispora brunnea</name>
    <dbReference type="NCBI Taxonomy" id="2905690"/>
    <lineage>
        <taxon>Bacteria</taxon>
        <taxon>Pseudomonadati</taxon>
        <taxon>Myxococcota</taxon>
        <taxon>Myxococcia</taxon>
        <taxon>Myxococcales</taxon>
        <taxon>Sorangiineae</taxon>
        <taxon>Pendulisporaceae</taxon>
        <taxon>Pendulispora</taxon>
    </lineage>
</organism>
<dbReference type="RefSeq" id="WP_394845953.1">
    <property type="nucleotide sequence ID" value="NZ_CP089982.1"/>
</dbReference>
<dbReference type="PANTHER" id="PTHR36837:SF2">
    <property type="entry name" value="POLY(3-HYDROXYALKANOATE) POLYMERASE SUBUNIT PHAC"/>
    <property type="match status" value="1"/>
</dbReference>
<dbReference type="InterPro" id="IPR051321">
    <property type="entry name" value="PHA/PHB_synthase"/>
</dbReference>
<evidence type="ECO:0000259" key="1">
    <source>
        <dbReference type="Pfam" id="PF00561"/>
    </source>
</evidence>
<keyword evidence="3" id="KW-1185">Reference proteome</keyword>
<reference evidence="2 3" key="1">
    <citation type="submission" date="2021-12" db="EMBL/GenBank/DDBJ databases">
        <title>Discovery of the Pendulisporaceae a myxobacterial family with distinct sporulation behavior and unique specialized metabolism.</title>
        <authorList>
            <person name="Garcia R."/>
            <person name="Popoff A."/>
            <person name="Bader C.D."/>
            <person name="Loehr J."/>
            <person name="Walesch S."/>
            <person name="Walt C."/>
            <person name="Boldt J."/>
            <person name="Bunk B."/>
            <person name="Haeckl F.J.F.P.J."/>
            <person name="Gunesch A.P."/>
            <person name="Birkelbach J."/>
            <person name="Nuebel U."/>
            <person name="Pietschmann T."/>
            <person name="Bach T."/>
            <person name="Mueller R."/>
        </authorList>
    </citation>
    <scope>NUCLEOTIDE SEQUENCE [LARGE SCALE GENOMIC DNA]</scope>
    <source>
        <strain evidence="2 3">MSr12523</strain>
    </source>
</reference>
<protein>
    <submittedName>
        <fullName evidence="2">Alpha/beta fold hydrolase</fullName>
    </submittedName>
</protein>
<evidence type="ECO:0000313" key="3">
    <source>
        <dbReference type="Proteomes" id="UP001379533"/>
    </source>
</evidence>
<keyword evidence="2" id="KW-0378">Hydrolase</keyword>
<name>A0ABZ2KG41_9BACT</name>
<evidence type="ECO:0000313" key="2">
    <source>
        <dbReference type="EMBL" id="WXA95346.1"/>
    </source>
</evidence>
<accession>A0ABZ2KG41</accession>
<dbReference type="SUPFAM" id="SSF53474">
    <property type="entry name" value="alpha/beta-Hydrolases"/>
    <property type="match status" value="1"/>
</dbReference>
<gene>
    <name evidence="2" type="ORF">LZC95_00635</name>
</gene>
<feature type="domain" description="AB hydrolase-1" evidence="1">
    <location>
        <begin position="87"/>
        <end position="329"/>
    </location>
</feature>